<dbReference type="SUPFAM" id="SSF143870">
    <property type="entry name" value="PF0523-like"/>
    <property type="match status" value="1"/>
</dbReference>
<keyword evidence="4 5" id="KW-0539">Nucleus</keyword>
<evidence type="ECO:0000256" key="1">
    <source>
        <dbReference type="ARBA" id="ARBA00004123"/>
    </source>
</evidence>
<proteinExistence type="inferred from homology"/>
<evidence type="ECO:0000256" key="2">
    <source>
        <dbReference type="ARBA" id="ARBA00005546"/>
    </source>
</evidence>
<evidence type="ECO:0008006" key="8">
    <source>
        <dbReference type="Google" id="ProtNLM"/>
    </source>
</evidence>
<keyword evidence="7" id="KW-1185">Reference proteome</keyword>
<sequence>MSAETHGTSKFNRRGRCSTLALQAALIFNCVIACKMEESVLEFEAYPGRTLTLALFKDCKNAKDVRATISDSSTAGFAYFNAETIIDPFVVQLAGYRALAAESSGRMKTKSLHTELIYDVSGTTHVAESLKRFGVTDECKSLLAARFDCKPEELEALRSRIQGTQAPLSELPTLANLELIDKYYKISKAELQARSRTDAVAFRIGAKDCL</sequence>
<evidence type="ECO:0000313" key="6">
    <source>
        <dbReference type="EMBL" id="GLC59442.1"/>
    </source>
</evidence>
<dbReference type="AlphaFoldDB" id="A0A9W6F7L5"/>
<dbReference type="Proteomes" id="UP001165080">
    <property type="component" value="Unassembled WGS sequence"/>
</dbReference>
<dbReference type="GO" id="GO:0002949">
    <property type="term" value="P:tRNA threonylcarbamoyladenosine modification"/>
    <property type="evidence" value="ECO:0007669"/>
    <property type="project" value="TreeGrafter"/>
</dbReference>
<dbReference type="EMBL" id="BRXU01000028">
    <property type="protein sequence ID" value="GLC59442.1"/>
    <property type="molecule type" value="Genomic_DNA"/>
</dbReference>
<dbReference type="Pfam" id="PF08617">
    <property type="entry name" value="CGI-121"/>
    <property type="match status" value="1"/>
</dbReference>
<accession>A0A9W6F7L5</accession>
<organism evidence="6 7">
    <name type="scientific">Pleodorina starrii</name>
    <dbReference type="NCBI Taxonomy" id="330485"/>
    <lineage>
        <taxon>Eukaryota</taxon>
        <taxon>Viridiplantae</taxon>
        <taxon>Chlorophyta</taxon>
        <taxon>core chlorophytes</taxon>
        <taxon>Chlorophyceae</taxon>
        <taxon>CS clade</taxon>
        <taxon>Chlamydomonadales</taxon>
        <taxon>Volvocaceae</taxon>
        <taxon>Pleodorina</taxon>
    </lineage>
</organism>
<comment type="similarity">
    <text evidence="2 5">Belongs to the CGI121/TPRKB family.</text>
</comment>
<keyword evidence="3" id="KW-0819">tRNA processing</keyword>
<dbReference type="Gene3D" id="3.30.2380.10">
    <property type="entry name" value="CGI121/TPRKB"/>
    <property type="match status" value="1"/>
</dbReference>
<dbReference type="PANTHER" id="PTHR15840:SF10">
    <property type="entry name" value="EKC_KEOPS COMPLEX SUBUNIT TPRKB"/>
    <property type="match status" value="1"/>
</dbReference>
<dbReference type="GO" id="GO:0005829">
    <property type="term" value="C:cytosol"/>
    <property type="evidence" value="ECO:0007669"/>
    <property type="project" value="TreeGrafter"/>
</dbReference>
<name>A0A9W6F7L5_9CHLO</name>
<evidence type="ECO:0000256" key="4">
    <source>
        <dbReference type="ARBA" id="ARBA00023242"/>
    </source>
</evidence>
<dbReference type="GO" id="GO:0005634">
    <property type="term" value="C:nucleus"/>
    <property type="evidence" value="ECO:0007669"/>
    <property type="project" value="UniProtKB-SubCell"/>
</dbReference>
<evidence type="ECO:0000313" key="7">
    <source>
        <dbReference type="Proteomes" id="UP001165080"/>
    </source>
</evidence>
<dbReference type="PANTHER" id="PTHR15840">
    <property type="entry name" value="CGI-121 FAMILY MEMBER"/>
    <property type="match status" value="1"/>
</dbReference>
<evidence type="ECO:0000256" key="3">
    <source>
        <dbReference type="ARBA" id="ARBA00022694"/>
    </source>
</evidence>
<dbReference type="InterPro" id="IPR036504">
    <property type="entry name" value="CGI121/TPRKB_sf"/>
</dbReference>
<gene>
    <name evidence="6" type="primary">PLEST005507</name>
    <name evidence="6" type="ORF">PLESTB_001487500</name>
</gene>
<dbReference type="GO" id="GO:0000408">
    <property type="term" value="C:EKC/KEOPS complex"/>
    <property type="evidence" value="ECO:0007669"/>
    <property type="project" value="TreeGrafter"/>
</dbReference>
<comment type="subcellular location">
    <subcellularLocation>
        <location evidence="1">Nucleus</location>
    </subcellularLocation>
</comment>
<dbReference type="InterPro" id="IPR013926">
    <property type="entry name" value="CGI121/TPRKB"/>
</dbReference>
<reference evidence="6 7" key="1">
    <citation type="journal article" date="2023" name="Commun. Biol.">
        <title>Reorganization of the ancestral sex-determining regions during the evolution of trioecy in Pleodorina starrii.</title>
        <authorList>
            <person name="Takahashi K."/>
            <person name="Suzuki S."/>
            <person name="Kawai-Toyooka H."/>
            <person name="Yamamoto K."/>
            <person name="Hamaji T."/>
            <person name="Ootsuki R."/>
            <person name="Yamaguchi H."/>
            <person name="Kawachi M."/>
            <person name="Higashiyama T."/>
            <person name="Nozaki H."/>
        </authorList>
    </citation>
    <scope>NUCLEOTIDE SEQUENCE [LARGE SCALE GENOMIC DNA]</scope>
    <source>
        <strain evidence="6 7">NIES-4479</strain>
    </source>
</reference>
<protein>
    <recommendedName>
        <fullName evidence="8">EKC/KEOPS complex subunit CGI121</fullName>
    </recommendedName>
</protein>
<comment type="caution">
    <text evidence="6">The sequence shown here is derived from an EMBL/GenBank/DDBJ whole genome shotgun (WGS) entry which is preliminary data.</text>
</comment>
<evidence type="ECO:0000256" key="5">
    <source>
        <dbReference type="RuleBase" id="RU004398"/>
    </source>
</evidence>